<dbReference type="GO" id="GO:0005886">
    <property type="term" value="C:plasma membrane"/>
    <property type="evidence" value="ECO:0007669"/>
    <property type="project" value="UniProtKB-SubCell"/>
</dbReference>
<feature type="domain" description="ABC transmembrane type-1" evidence="9">
    <location>
        <begin position="95"/>
        <end position="308"/>
    </location>
</feature>
<feature type="transmembrane region" description="Helical" evidence="7">
    <location>
        <begin position="181"/>
        <end position="204"/>
    </location>
</feature>
<evidence type="ECO:0000256" key="3">
    <source>
        <dbReference type="ARBA" id="ARBA00022475"/>
    </source>
</evidence>
<dbReference type="AlphaFoldDB" id="A0A916SMT6"/>
<keyword evidence="11" id="KW-1185">Reference proteome</keyword>
<dbReference type="PANTHER" id="PTHR43227">
    <property type="entry name" value="BLL4140 PROTEIN"/>
    <property type="match status" value="1"/>
</dbReference>
<sequence>MSTTTAVVTPDVTTAAGSPSPQGPPRRRSHLRKRLELLLLLGPATVLFVAFVFFPLVAASYYSLFDWNGFGPLTRFVGFDNYAKALGDPLFQGAIGHNLFIVIASLVVQLPLSIALALLLNGKIRGRTGLRLLVFAPYVLSEAVTAVIWLSLLQPNGVVDGLLESVGLGGLVQLWLADQSVVMFTIFAVVTWKYIGFGIILFLAGLQGVPEELREAAQIDGATGWQTTRLIVLPLLGPTIRIWVFLSIIGSLQLFDLVWIMTLGGPAGASTTMASYLIDRGFRRYEFGFGSAVAIILFVICFVFALFYQRFALRRDTQGAITGRVE</sequence>
<dbReference type="Proteomes" id="UP000606922">
    <property type="component" value="Unassembled WGS sequence"/>
</dbReference>
<comment type="similarity">
    <text evidence="7">Belongs to the binding-protein-dependent transport system permease family.</text>
</comment>
<dbReference type="RefSeq" id="WP_188510455.1">
    <property type="nucleotide sequence ID" value="NZ_BMGB01000001.1"/>
</dbReference>
<keyword evidence="3" id="KW-1003">Cell membrane</keyword>
<organism evidence="10 11">
    <name type="scientific">Conyzicola nivalis</name>
    <dbReference type="NCBI Taxonomy" id="1477021"/>
    <lineage>
        <taxon>Bacteria</taxon>
        <taxon>Bacillati</taxon>
        <taxon>Actinomycetota</taxon>
        <taxon>Actinomycetes</taxon>
        <taxon>Micrococcales</taxon>
        <taxon>Microbacteriaceae</taxon>
        <taxon>Conyzicola</taxon>
    </lineage>
</organism>
<feature type="compositionally biased region" description="Low complexity" evidence="8">
    <location>
        <begin position="1"/>
        <end position="20"/>
    </location>
</feature>
<gene>
    <name evidence="10" type="ORF">GCM10010979_19810</name>
</gene>
<dbReference type="PANTHER" id="PTHR43227:SF11">
    <property type="entry name" value="BLL4140 PROTEIN"/>
    <property type="match status" value="1"/>
</dbReference>
<reference evidence="10" key="2">
    <citation type="submission" date="2020-09" db="EMBL/GenBank/DDBJ databases">
        <authorList>
            <person name="Sun Q."/>
            <person name="Zhou Y."/>
        </authorList>
    </citation>
    <scope>NUCLEOTIDE SEQUENCE</scope>
    <source>
        <strain evidence="10">CGMCC 1.12813</strain>
    </source>
</reference>
<evidence type="ECO:0000313" key="11">
    <source>
        <dbReference type="Proteomes" id="UP000606922"/>
    </source>
</evidence>
<reference evidence="10" key="1">
    <citation type="journal article" date="2014" name="Int. J. Syst. Evol. Microbiol.">
        <title>Complete genome sequence of Corynebacterium casei LMG S-19264T (=DSM 44701T), isolated from a smear-ripened cheese.</title>
        <authorList>
            <consortium name="US DOE Joint Genome Institute (JGI-PGF)"/>
            <person name="Walter F."/>
            <person name="Albersmeier A."/>
            <person name="Kalinowski J."/>
            <person name="Ruckert C."/>
        </authorList>
    </citation>
    <scope>NUCLEOTIDE SEQUENCE</scope>
    <source>
        <strain evidence="10">CGMCC 1.12813</strain>
    </source>
</reference>
<evidence type="ECO:0000256" key="6">
    <source>
        <dbReference type="ARBA" id="ARBA00023136"/>
    </source>
</evidence>
<dbReference type="InterPro" id="IPR000515">
    <property type="entry name" value="MetI-like"/>
</dbReference>
<evidence type="ECO:0000256" key="7">
    <source>
        <dbReference type="RuleBase" id="RU363032"/>
    </source>
</evidence>
<feature type="transmembrane region" description="Helical" evidence="7">
    <location>
        <begin position="287"/>
        <end position="308"/>
    </location>
</feature>
<accession>A0A916SMT6</accession>
<evidence type="ECO:0000256" key="8">
    <source>
        <dbReference type="SAM" id="MobiDB-lite"/>
    </source>
</evidence>
<keyword evidence="6 7" id="KW-0472">Membrane</keyword>
<protein>
    <submittedName>
        <fullName evidence="10">Sugar ABC transporter permease</fullName>
    </submittedName>
</protein>
<dbReference type="CDD" id="cd06261">
    <property type="entry name" value="TM_PBP2"/>
    <property type="match status" value="1"/>
</dbReference>
<dbReference type="InterPro" id="IPR035906">
    <property type="entry name" value="MetI-like_sf"/>
</dbReference>
<dbReference type="GO" id="GO:0055085">
    <property type="term" value="P:transmembrane transport"/>
    <property type="evidence" value="ECO:0007669"/>
    <property type="project" value="InterPro"/>
</dbReference>
<evidence type="ECO:0000259" key="9">
    <source>
        <dbReference type="PROSITE" id="PS50928"/>
    </source>
</evidence>
<dbReference type="PROSITE" id="PS50928">
    <property type="entry name" value="ABC_TM1"/>
    <property type="match status" value="1"/>
</dbReference>
<keyword evidence="4 7" id="KW-0812">Transmembrane</keyword>
<keyword evidence="5 7" id="KW-1133">Transmembrane helix</keyword>
<evidence type="ECO:0000256" key="5">
    <source>
        <dbReference type="ARBA" id="ARBA00022989"/>
    </source>
</evidence>
<name>A0A916SMT6_9MICO</name>
<evidence type="ECO:0000313" key="10">
    <source>
        <dbReference type="EMBL" id="GGB05179.1"/>
    </source>
</evidence>
<proteinExistence type="inferred from homology"/>
<dbReference type="Pfam" id="PF00528">
    <property type="entry name" value="BPD_transp_1"/>
    <property type="match status" value="1"/>
</dbReference>
<comment type="subcellular location">
    <subcellularLocation>
        <location evidence="1 7">Cell membrane</location>
        <topology evidence="1 7">Multi-pass membrane protein</topology>
    </subcellularLocation>
</comment>
<evidence type="ECO:0000256" key="1">
    <source>
        <dbReference type="ARBA" id="ARBA00004651"/>
    </source>
</evidence>
<evidence type="ECO:0000256" key="4">
    <source>
        <dbReference type="ARBA" id="ARBA00022692"/>
    </source>
</evidence>
<dbReference type="SUPFAM" id="SSF161098">
    <property type="entry name" value="MetI-like"/>
    <property type="match status" value="1"/>
</dbReference>
<evidence type="ECO:0000256" key="2">
    <source>
        <dbReference type="ARBA" id="ARBA00022448"/>
    </source>
</evidence>
<dbReference type="Gene3D" id="1.10.3720.10">
    <property type="entry name" value="MetI-like"/>
    <property type="match status" value="1"/>
</dbReference>
<keyword evidence="2 7" id="KW-0813">Transport</keyword>
<feature type="transmembrane region" description="Helical" evidence="7">
    <location>
        <begin position="37"/>
        <end position="62"/>
    </location>
</feature>
<feature type="region of interest" description="Disordered" evidence="8">
    <location>
        <begin position="1"/>
        <end position="28"/>
    </location>
</feature>
<dbReference type="InterPro" id="IPR050809">
    <property type="entry name" value="UgpAE/MalFG_permease"/>
</dbReference>
<feature type="transmembrane region" description="Helical" evidence="7">
    <location>
        <begin position="99"/>
        <end position="120"/>
    </location>
</feature>
<dbReference type="EMBL" id="BMGB01000001">
    <property type="protein sequence ID" value="GGB05179.1"/>
    <property type="molecule type" value="Genomic_DNA"/>
</dbReference>
<comment type="caution">
    <text evidence="10">The sequence shown here is derived from an EMBL/GenBank/DDBJ whole genome shotgun (WGS) entry which is preliminary data.</text>
</comment>
<feature type="transmembrane region" description="Helical" evidence="7">
    <location>
        <begin position="132"/>
        <end position="152"/>
    </location>
</feature>